<protein>
    <submittedName>
        <fullName evidence="2">Uncharacterized protein</fullName>
    </submittedName>
</protein>
<gene>
    <name evidence="2" type="ORF">PXEA_LOCUS23207</name>
</gene>
<dbReference type="EMBL" id="CAAALY010106046">
    <property type="protein sequence ID" value="VEL29767.1"/>
    <property type="molecule type" value="Genomic_DNA"/>
</dbReference>
<accession>A0A3S5A7F6</accession>
<comment type="caution">
    <text evidence="2">The sequence shown here is derived from an EMBL/GenBank/DDBJ whole genome shotgun (WGS) entry which is preliminary data.</text>
</comment>
<evidence type="ECO:0000256" key="1">
    <source>
        <dbReference type="SAM" id="MobiDB-lite"/>
    </source>
</evidence>
<evidence type="ECO:0000313" key="3">
    <source>
        <dbReference type="Proteomes" id="UP000784294"/>
    </source>
</evidence>
<dbReference type="AlphaFoldDB" id="A0A3S5A7F6"/>
<keyword evidence="3" id="KW-1185">Reference proteome</keyword>
<proteinExistence type="predicted"/>
<organism evidence="2 3">
    <name type="scientific">Protopolystoma xenopodis</name>
    <dbReference type="NCBI Taxonomy" id="117903"/>
    <lineage>
        <taxon>Eukaryota</taxon>
        <taxon>Metazoa</taxon>
        <taxon>Spiralia</taxon>
        <taxon>Lophotrochozoa</taxon>
        <taxon>Platyhelminthes</taxon>
        <taxon>Monogenea</taxon>
        <taxon>Polyopisthocotylea</taxon>
        <taxon>Polystomatidea</taxon>
        <taxon>Polystomatidae</taxon>
        <taxon>Protopolystoma</taxon>
    </lineage>
</organism>
<dbReference type="Proteomes" id="UP000784294">
    <property type="component" value="Unassembled WGS sequence"/>
</dbReference>
<evidence type="ECO:0000313" key="2">
    <source>
        <dbReference type="EMBL" id="VEL29767.1"/>
    </source>
</evidence>
<reference evidence="2" key="1">
    <citation type="submission" date="2018-11" db="EMBL/GenBank/DDBJ databases">
        <authorList>
            <consortium name="Pathogen Informatics"/>
        </authorList>
    </citation>
    <scope>NUCLEOTIDE SEQUENCE</scope>
</reference>
<name>A0A3S5A7F6_9PLAT</name>
<sequence>MRQHHESIARQAATAAFVRDLDDAVAASRAAARLADPTWVDGGGAHDEMVSESSLRRSRTSAVPEMALRAQQSI</sequence>
<feature type="region of interest" description="Disordered" evidence="1">
    <location>
        <begin position="37"/>
        <end position="74"/>
    </location>
</feature>